<dbReference type="AlphaFoldDB" id="A0A8D2N6F3"/>
<dbReference type="Proteomes" id="UP000694413">
    <property type="component" value="Unassembled WGS sequence"/>
</dbReference>
<evidence type="ECO:0000313" key="3">
    <source>
        <dbReference type="Proteomes" id="UP000694413"/>
    </source>
</evidence>
<feature type="compositionally biased region" description="Pro residues" evidence="1">
    <location>
        <begin position="31"/>
        <end position="44"/>
    </location>
</feature>
<feature type="compositionally biased region" description="Low complexity" evidence="1">
    <location>
        <begin position="45"/>
        <end position="55"/>
    </location>
</feature>
<evidence type="ECO:0000313" key="2">
    <source>
        <dbReference type="Ensembl" id="ENSZALP00000018297.1"/>
    </source>
</evidence>
<feature type="compositionally biased region" description="Low complexity" evidence="1">
    <location>
        <begin position="12"/>
        <end position="30"/>
    </location>
</feature>
<reference evidence="2" key="2">
    <citation type="submission" date="2025-09" db="UniProtKB">
        <authorList>
            <consortium name="Ensembl"/>
        </authorList>
    </citation>
    <scope>IDENTIFICATION</scope>
</reference>
<evidence type="ECO:0000256" key="1">
    <source>
        <dbReference type="SAM" id="MobiDB-lite"/>
    </source>
</evidence>
<accession>A0A8D2N6F3</accession>
<protein>
    <submittedName>
        <fullName evidence="2">Uncharacterized protein</fullName>
    </submittedName>
</protein>
<name>A0A8D2N6F3_ZONAL</name>
<dbReference type="Ensembl" id="ENSZALT00000024238.1">
    <property type="protein sequence ID" value="ENSZALP00000018297.1"/>
    <property type="gene ID" value="ENSZALG00000014677.1"/>
</dbReference>
<organism evidence="2 3">
    <name type="scientific">Zonotrichia albicollis</name>
    <name type="common">White-throated sparrow</name>
    <name type="synonym">Fringilla albicollis</name>
    <dbReference type="NCBI Taxonomy" id="44394"/>
    <lineage>
        <taxon>Eukaryota</taxon>
        <taxon>Metazoa</taxon>
        <taxon>Chordata</taxon>
        <taxon>Craniata</taxon>
        <taxon>Vertebrata</taxon>
        <taxon>Euteleostomi</taxon>
        <taxon>Archelosauria</taxon>
        <taxon>Archosauria</taxon>
        <taxon>Dinosauria</taxon>
        <taxon>Saurischia</taxon>
        <taxon>Theropoda</taxon>
        <taxon>Coelurosauria</taxon>
        <taxon>Aves</taxon>
        <taxon>Neognathae</taxon>
        <taxon>Neoaves</taxon>
        <taxon>Telluraves</taxon>
        <taxon>Australaves</taxon>
        <taxon>Passeriformes</taxon>
        <taxon>Passerellidae</taxon>
        <taxon>Zonotrichia</taxon>
    </lineage>
</organism>
<reference evidence="2" key="1">
    <citation type="submission" date="2025-08" db="UniProtKB">
        <authorList>
            <consortium name="Ensembl"/>
        </authorList>
    </citation>
    <scope>IDENTIFICATION</scope>
</reference>
<feature type="region of interest" description="Disordered" evidence="1">
    <location>
        <begin position="1"/>
        <end position="69"/>
    </location>
</feature>
<keyword evidence="3" id="KW-1185">Reference proteome</keyword>
<sequence>TKQGRSARKPLAGGSASGAPRSHAAGSSGPSSPPVPRHSPPRSPAPASGRSPTAPWAAPGPCSPPSHPGALCLTFSGSEGFLTISAEQAQAKVILKIS</sequence>
<proteinExistence type="predicted"/>